<accession>A0A3E1RAP4</accession>
<dbReference type="Proteomes" id="UP000260665">
    <property type="component" value="Unassembled WGS sequence"/>
</dbReference>
<dbReference type="AlphaFoldDB" id="A0A3E1RAP4"/>
<evidence type="ECO:0000313" key="2">
    <source>
        <dbReference type="Proteomes" id="UP000260665"/>
    </source>
</evidence>
<reference evidence="1 2" key="1">
    <citation type="submission" date="2018-05" db="EMBL/GenBank/DDBJ databases">
        <title>Rhodoferax soyangensis sp.nov., isolated from an oligotrophic freshwater lake.</title>
        <authorList>
            <person name="Park M."/>
        </authorList>
    </citation>
    <scope>NUCLEOTIDE SEQUENCE [LARGE SCALE GENOMIC DNA]</scope>
    <source>
        <strain evidence="1 2">IMCC26218</strain>
    </source>
</reference>
<keyword evidence="2" id="KW-1185">Reference proteome</keyword>
<protein>
    <submittedName>
        <fullName evidence="1">Uncharacterized protein</fullName>
    </submittedName>
</protein>
<name>A0A3E1RAP4_9BURK</name>
<proteinExistence type="predicted"/>
<dbReference type="EMBL" id="QFZK01000007">
    <property type="protein sequence ID" value="RFO96435.1"/>
    <property type="molecule type" value="Genomic_DNA"/>
</dbReference>
<gene>
    <name evidence="1" type="ORF">DIC66_12340</name>
</gene>
<comment type="caution">
    <text evidence="1">The sequence shown here is derived from an EMBL/GenBank/DDBJ whole genome shotgun (WGS) entry which is preliminary data.</text>
</comment>
<evidence type="ECO:0000313" key="1">
    <source>
        <dbReference type="EMBL" id="RFO96435.1"/>
    </source>
</evidence>
<sequence length="289" mass="32327">MRDLIIESNGRSKLIALYRLIETFAYFLNADRQWTKRTLVPPLLRPDDESRVLWRAVARRFQFVDVIKALGKEMLRRSTDLGISRESRQIFAMDLVIECLQSNLESRKPAIDVGAVQQMLRSVEDEVRANVAGVLTRFVNDVANAKKAAHSASEVFERAVFPFLKVIWPQESSLSTPGVSKAFAALPAASKEAFATAVDAVSRFLVPFDAWSMIDYGLYGDSEGRQKLLIVDDAVKARAFLKLLDKTIASGDRVVVPHQLGVALAHIQKLSLELNDLSSFRRLAALARR</sequence>
<organism evidence="1 2">
    <name type="scientific">Rhodoferax lacus</name>
    <dbReference type="NCBI Taxonomy" id="2184758"/>
    <lineage>
        <taxon>Bacteria</taxon>
        <taxon>Pseudomonadati</taxon>
        <taxon>Pseudomonadota</taxon>
        <taxon>Betaproteobacteria</taxon>
        <taxon>Burkholderiales</taxon>
        <taxon>Comamonadaceae</taxon>
        <taxon>Rhodoferax</taxon>
    </lineage>
</organism>